<gene>
    <name evidence="1" type="ORF">AV530_011837</name>
</gene>
<proteinExistence type="predicted"/>
<accession>A0A1V4JU43</accession>
<keyword evidence="2" id="KW-1185">Reference proteome</keyword>
<dbReference type="EMBL" id="LSYS01006159">
    <property type="protein sequence ID" value="OPJ75634.1"/>
    <property type="molecule type" value="Genomic_DNA"/>
</dbReference>
<evidence type="ECO:0000313" key="2">
    <source>
        <dbReference type="Proteomes" id="UP000190648"/>
    </source>
</evidence>
<protein>
    <submittedName>
        <fullName evidence="1">Uncharacterized protein</fullName>
    </submittedName>
</protein>
<dbReference type="AlphaFoldDB" id="A0A1V4JU43"/>
<reference evidence="1 2" key="1">
    <citation type="submission" date="2016-02" db="EMBL/GenBank/DDBJ databases">
        <title>Band-tailed pigeon sequencing and assembly.</title>
        <authorList>
            <person name="Soares A.E."/>
            <person name="Novak B.J."/>
            <person name="Rice E.S."/>
            <person name="O'Connell B."/>
            <person name="Chang D."/>
            <person name="Weber S."/>
            <person name="Shapiro B."/>
        </authorList>
    </citation>
    <scope>NUCLEOTIDE SEQUENCE [LARGE SCALE GENOMIC DNA]</scope>
    <source>
        <strain evidence="1">BTP2013</strain>
        <tissue evidence="1">Blood</tissue>
    </source>
</reference>
<comment type="caution">
    <text evidence="1">The sequence shown here is derived from an EMBL/GenBank/DDBJ whole genome shotgun (WGS) entry which is preliminary data.</text>
</comment>
<evidence type="ECO:0000313" key="1">
    <source>
        <dbReference type="EMBL" id="OPJ75634.1"/>
    </source>
</evidence>
<organism evidence="1 2">
    <name type="scientific">Patagioenas fasciata monilis</name>
    <dbReference type="NCBI Taxonomy" id="372326"/>
    <lineage>
        <taxon>Eukaryota</taxon>
        <taxon>Metazoa</taxon>
        <taxon>Chordata</taxon>
        <taxon>Craniata</taxon>
        <taxon>Vertebrata</taxon>
        <taxon>Euteleostomi</taxon>
        <taxon>Archelosauria</taxon>
        <taxon>Archosauria</taxon>
        <taxon>Dinosauria</taxon>
        <taxon>Saurischia</taxon>
        <taxon>Theropoda</taxon>
        <taxon>Coelurosauria</taxon>
        <taxon>Aves</taxon>
        <taxon>Neognathae</taxon>
        <taxon>Neoaves</taxon>
        <taxon>Columbimorphae</taxon>
        <taxon>Columbiformes</taxon>
        <taxon>Columbidae</taxon>
        <taxon>Patagioenas</taxon>
    </lineage>
</organism>
<dbReference type="Proteomes" id="UP000190648">
    <property type="component" value="Unassembled WGS sequence"/>
</dbReference>
<sequence length="74" mass="8266">MFSEEHGAMVPEPSCAAGRALLDEDVVESLAWATQMAVQDGADLYTWLYVRLLEPLTSIGDLFDLYRVALEDLF</sequence>
<name>A0A1V4JU43_PATFA</name>